<dbReference type="InterPro" id="IPR007197">
    <property type="entry name" value="rSAM"/>
</dbReference>
<keyword evidence="2" id="KW-0004">4Fe-4S</keyword>
<dbReference type="GO" id="GO:0046872">
    <property type="term" value="F:metal ion binding"/>
    <property type="evidence" value="ECO:0007669"/>
    <property type="project" value="UniProtKB-KW"/>
</dbReference>
<evidence type="ECO:0000256" key="6">
    <source>
        <dbReference type="ARBA" id="ARBA00023014"/>
    </source>
</evidence>
<dbReference type="NCBIfam" id="TIGR04085">
    <property type="entry name" value="rSAM_more_4Fe4S"/>
    <property type="match status" value="1"/>
</dbReference>
<comment type="cofactor">
    <cofactor evidence="1">
        <name>[4Fe-4S] cluster</name>
        <dbReference type="ChEBI" id="CHEBI:49883"/>
    </cofactor>
</comment>
<organism evidence="8 9">
    <name type="scientific">Sphingobacterium corticibacter</name>
    <dbReference type="NCBI Taxonomy" id="2171749"/>
    <lineage>
        <taxon>Bacteria</taxon>
        <taxon>Pseudomonadati</taxon>
        <taxon>Bacteroidota</taxon>
        <taxon>Sphingobacteriia</taxon>
        <taxon>Sphingobacteriales</taxon>
        <taxon>Sphingobacteriaceae</taxon>
        <taxon>Sphingobacterium</taxon>
    </lineage>
</organism>
<dbReference type="AlphaFoldDB" id="A0A2T8HG28"/>
<dbReference type="GO" id="GO:0003824">
    <property type="term" value="F:catalytic activity"/>
    <property type="evidence" value="ECO:0007669"/>
    <property type="project" value="InterPro"/>
</dbReference>
<reference evidence="8 9" key="1">
    <citation type="submission" date="2018-04" db="EMBL/GenBank/DDBJ databases">
        <title>Sphingobacterium cortibacter sp. nov.</title>
        <authorList>
            <person name="Li Y."/>
        </authorList>
    </citation>
    <scope>NUCLEOTIDE SEQUENCE [LARGE SCALE GENOMIC DNA]</scope>
    <source>
        <strain evidence="8 9">2c-3</strain>
    </source>
</reference>
<sequence length="434" mass="50592">MKASKYNMFFDYQNQKIGFNSYSREHIALDDSLYLMYESSLKTAEFHSLKSAHPTFYDFLIEKGFLVNEAEDELQKVKDLVYSIDNDESKFQLHINPTMNCNFKCWYCYETHIKDSKMDINTIKSTVRFVESIVKNRKGSLRHFSLDWFGGEPLLYYKKVILPILEQAYDICNSEGIQMSSAMTTNGLLINSEVIQTAKRFNLSFFQITLDGHRERHDVVRFVSEGRGSYDAIVNNIKILAQNGLEVLIRINCSPETMSDLKNIAEDFNDMTDESRAFISFDLHKVWQDIHNISDDDLYNMRWYFREQNFKVMTGSHDHVLNSCYGDHKHHATINYNGEVFKCTARDFTTSNSEGNLTDYGEIVWNEKYDKRLNSKFKNKPCLDCVILPICNGGCSQQAIEHEGIDYCVNDFDENKKRMLVINRFKEALLENSI</sequence>
<keyword evidence="6" id="KW-0411">Iron-sulfur</keyword>
<dbReference type="SFLD" id="SFLDG01067">
    <property type="entry name" value="SPASM/twitch_domain_containing"/>
    <property type="match status" value="1"/>
</dbReference>
<keyword evidence="5" id="KW-0408">Iron</keyword>
<comment type="caution">
    <text evidence="8">The sequence shown here is derived from an EMBL/GenBank/DDBJ whole genome shotgun (WGS) entry which is preliminary data.</text>
</comment>
<dbReference type="EMBL" id="QDKG01000006">
    <property type="protein sequence ID" value="PVH24396.1"/>
    <property type="molecule type" value="Genomic_DNA"/>
</dbReference>
<dbReference type="UniPathway" id="UPA00782"/>
<dbReference type="CDD" id="cd01335">
    <property type="entry name" value="Radical_SAM"/>
    <property type="match status" value="1"/>
</dbReference>
<evidence type="ECO:0000259" key="7">
    <source>
        <dbReference type="Pfam" id="PF04055"/>
    </source>
</evidence>
<feature type="domain" description="Radical SAM core" evidence="7">
    <location>
        <begin position="95"/>
        <end position="267"/>
    </location>
</feature>
<dbReference type="Gene3D" id="3.20.20.70">
    <property type="entry name" value="Aldolase class I"/>
    <property type="match status" value="1"/>
</dbReference>
<dbReference type="SFLD" id="SFLDS00029">
    <property type="entry name" value="Radical_SAM"/>
    <property type="match status" value="1"/>
</dbReference>
<evidence type="ECO:0000256" key="5">
    <source>
        <dbReference type="ARBA" id="ARBA00023004"/>
    </source>
</evidence>
<proteinExistence type="predicted"/>
<evidence type="ECO:0000256" key="3">
    <source>
        <dbReference type="ARBA" id="ARBA00022691"/>
    </source>
</evidence>
<evidence type="ECO:0000256" key="4">
    <source>
        <dbReference type="ARBA" id="ARBA00022723"/>
    </source>
</evidence>
<dbReference type="InterPro" id="IPR023885">
    <property type="entry name" value="4Fe4S-binding_SPASM_dom"/>
</dbReference>
<dbReference type="RefSeq" id="WP_116776794.1">
    <property type="nucleotide sequence ID" value="NZ_QDKG01000006.1"/>
</dbReference>
<evidence type="ECO:0000256" key="2">
    <source>
        <dbReference type="ARBA" id="ARBA00022485"/>
    </source>
</evidence>
<dbReference type="InterPro" id="IPR013785">
    <property type="entry name" value="Aldolase_TIM"/>
</dbReference>
<keyword evidence="4" id="KW-0479">Metal-binding</keyword>
<dbReference type="SUPFAM" id="SSF102114">
    <property type="entry name" value="Radical SAM enzymes"/>
    <property type="match status" value="1"/>
</dbReference>
<evidence type="ECO:0000313" key="9">
    <source>
        <dbReference type="Proteomes" id="UP000245627"/>
    </source>
</evidence>
<name>A0A2T8HG28_9SPHI</name>
<keyword evidence="3" id="KW-0949">S-adenosyl-L-methionine</keyword>
<dbReference type="OrthoDB" id="9808591at2"/>
<dbReference type="Proteomes" id="UP000245627">
    <property type="component" value="Unassembled WGS sequence"/>
</dbReference>
<protein>
    <recommendedName>
        <fullName evidence="7">Radical SAM core domain-containing protein</fullName>
    </recommendedName>
</protein>
<evidence type="ECO:0000256" key="1">
    <source>
        <dbReference type="ARBA" id="ARBA00001966"/>
    </source>
</evidence>
<evidence type="ECO:0000313" key="8">
    <source>
        <dbReference type="EMBL" id="PVH24396.1"/>
    </source>
</evidence>
<dbReference type="Pfam" id="PF04055">
    <property type="entry name" value="Radical_SAM"/>
    <property type="match status" value="1"/>
</dbReference>
<dbReference type="GO" id="GO:0051539">
    <property type="term" value="F:4 iron, 4 sulfur cluster binding"/>
    <property type="evidence" value="ECO:0007669"/>
    <property type="project" value="UniProtKB-KW"/>
</dbReference>
<dbReference type="PANTHER" id="PTHR43787:SF3">
    <property type="entry name" value="ARYLSULFATASE REGULATORY PROTEIN"/>
    <property type="match status" value="1"/>
</dbReference>
<keyword evidence="9" id="KW-1185">Reference proteome</keyword>
<dbReference type="PANTHER" id="PTHR43787">
    <property type="entry name" value="FEMO COFACTOR BIOSYNTHESIS PROTEIN NIFB-RELATED"/>
    <property type="match status" value="1"/>
</dbReference>
<accession>A0A2T8HG28</accession>
<gene>
    <name evidence="8" type="ORF">DC487_15055</name>
</gene>
<dbReference type="InterPro" id="IPR058240">
    <property type="entry name" value="rSAM_sf"/>
</dbReference>